<sequence>MSSHENAFNYRLSLLEGVSYIHSQRHIQRHIPGYVPGHVMSTNNEQTTGESARLSGPETPLPAALSSSQGKSFSPSPGNQPPQAPRGNSHRVEKQRYLLPLFLLVVLILGLIQVASAITRANMHLLVRIGDVQESDLDLNQSLPISPYLLGSNVFPKAGSDSQDQQGSGFMRYDAGLVAGLRSARIRLLRFPGGEWGEEHTLSSSQLDDFSHLLQVTGADGLMQTQLSNPSQQDTLATRASRAGLLVDYMNNRKSIQRASAATPYHPVKYWAVGNEPDLLKNPDTGTTFTATEYAEAFIQYSIAMHQNDPTIKVFGPEISQFYGAGQGPYDSAHNLWMETFLQIVSRYEQSHPNAKFHLLDGVSFHRYPLDNASQATNLLLNSTGEWNDLISSLRQNIRQDFGHDLPVAVTEVNTNPKGDVPPPDYAALWWADTLGKLMNQQVEYTTFFSTQGVDAPYPLFTARDGRQTVMLRIMQLFAHLQADYIATSSENDSVSLYATQDDAHNTVSMLLINKEMNTEIVHVRPDSGLLPLSAWHAQDVTLKGHSLVLLTLHRNGTNEAYTFSPAQATLSDPTPGIRYTICGQQSEALAITC</sequence>
<keyword evidence="2" id="KW-0472">Membrane</keyword>
<dbReference type="AlphaFoldDB" id="D6U5X0"/>
<keyword evidence="5" id="KW-1185">Reference proteome</keyword>
<name>D6U5X0_KTERA</name>
<proteinExistence type="predicted"/>
<keyword evidence="2" id="KW-1133">Transmembrane helix</keyword>
<comment type="caution">
    <text evidence="4">The sequence shown here is derived from an EMBL/GenBank/DDBJ whole genome shotgun (WGS) entry which is preliminary data.</text>
</comment>
<evidence type="ECO:0000256" key="2">
    <source>
        <dbReference type="SAM" id="Phobius"/>
    </source>
</evidence>
<dbReference type="InParanoid" id="D6U5X0"/>
<dbReference type="eggNOG" id="COG3534">
    <property type="taxonomic scope" value="Bacteria"/>
</dbReference>
<dbReference type="OrthoDB" id="9776971at2"/>
<dbReference type="InterPro" id="IPR024745">
    <property type="entry name" value="GH44_cat"/>
</dbReference>
<organism evidence="4 5">
    <name type="scientific">Ktedonobacter racemifer DSM 44963</name>
    <dbReference type="NCBI Taxonomy" id="485913"/>
    <lineage>
        <taxon>Bacteria</taxon>
        <taxon>Bacillati</taxon>
        <taxon>Chloroflexota</taxon>
        <taxon>Ktedonobacteria</taxon>
        <taxon>Ktedonobacterales</taxon>
        <taxon>Ktedonobacteraceae</taxon>
        <taxon>Ktedonobacter</taxon>
    </lineage>
</organism>
<evidence type="ECO:0000313" key="4">
    <source>
        <dbReference type="EMBL" id="EFH80381.1"/>
    </source>
</evidence>
<dbReference type="RefSeq" id="WP_007922943.1">
    <property type="nucleotide sequence ID" value="NZ_ADVG01000005.1"/>
</dbReference>
<dbReference type="Proteomes" id="UP000004508">
    <property type="component" value="Unassembled WGS sequence"/>
</dbReference>
<dbReference type="EMBL" id="ADVG01000005">
    <property type="protein sequence ID" value="EFH80381.1"/>
    <property type="molecule type" value="Genomic_DNA"/>
</dbReference>
<evidence type="ECO:0000313" key="5">
    <source>
        <dbReference type="Proteomes" id="UP000004508"/>
    </source>
</evidence>
<dbReference type="Gene3D" id="3.20.20.80">
    <property type="entry name" value="Glycosidases"/>
    <property type="match status" value="1"/>
</dbReference>
<feature type="compositionally biased region" description="Low complexity" evidence="1">
    <location>
        <begin position="66"/>
        <end position="77"/>
    </location>
</feature>
<dbReference type="InterPro" id="IPR017853">
    <property type="entry name" value="GH"/>
</dbReference>
<dbReference type="STRING" id="485913.Krac_0973"/>
<reference evidence="4 5" key="1">
    <citation type="journal article" date="2011" name="Stand. Genomic Sci.">
        <title>Non-contiguous finished genome sequence and contextual data of the filamentous soil bacterium Ktedonobacter racemifer type strain (SOSP1-21).</title>
        <authorList>
            <person name="Chang Y.J."/>
            <person name="Land M."/>
            <person name="Hauser L."/>
            <person name="Chertkov O."/>
            <person name="Del Rio T.G."/>
            <person name="Nolan M."/>
            <person name="Copeland A."/>
            <person name="Tice H."/>
            <person name="Cheng J.F."/>
            <person name="Lucas S."/>
            <person name="Han C."/>
            <person name="Goodwin L."/>
            <person name="Pitluck S."/>
            <person name="Ivanova N."/>
            <person name="Ovchinikova G."/>
            <person name="Pati A."/>
            <person name="Chen A."/>
            <person name="Palaniappan K."/>
            <person name="Mavromatis K."/>
            <person name="Liolios K."/>
            <person name="Brettin T."/>
            <person name="Fiebig A."/>
            <person name="Rohde M."/>
            <person name="Abt B."/>
            <person name="Goker M."/>
            <person name="Detter J.C."/>
            <person name="Woyke T."/>
            <person name="Bristow J."/>
            <person name="Eisen J.A."/>
            <person name="Markowitz V."/>
            <person name="Hugenholtz P."/>
            <person name="Kyrpides N.C."/>
            <person name="Klenk H.P."/>
            <person name="Lapidus A."/>
        </authorList>
    </citation>
    <scope>NUCLEOTIDE SEQUENCE [LARGE SCALE GENOMIC DNA]</scope>
    <source>
        <strain evidence="5">DSM 44963</strain>
    </source>
</reference>
<evidence type="ECO:0000256" key="1">
    <source>
        <dbReference type="SAM" id="MobiDB-lite"/>
    </source>
</evidence>
<dbReference type="SUPFAM" id="SSF51445">
    <property type="entry name" value="(Trans)glycosidases"/>
    <property type="match status" value="1"/>
</dbReference>
<feature type="region of interest" description="Disordered" evidence="1">
    <location>
        <begin position="34"/>
        <end position="90"/>
    </location>
</feature>
<feature type="domain" description="Glycoside hydrolase family 44 catalytic" evidence="3">
    <location>
        <begin position="263"/>
        <end position="369"/>
    </location>
</feature>
<keyword evidence="2" id="KW-0812">Transmembrane</keyword>
<feature type="compositionally biased region" description="Polar residues" evidence="1">
    <location>
        <begin position="40"/>
        <end position="50"/>
    </location>
</feature>
<dbReference type="Pfam" id="PF12891">
    <property type="entry name" value="Glyco_hydro_44"/>
    <property type="match status" value="1"/>
</dbReference>
<protein>
    <recommendedName>
        <fullName evidence="3">Glycoside hydrolase family 44 catalytic domain-containing protein</fullName>
    </recommendedName>
</protein>
<gene>
    <name evidence="4" type="ORF">Krac_0973</name>
</gene>
<accession>D6U5X0</accession>
<evidence type="ECO:0000259" key="3">
    <source>
        <dbReference type="Pfam" id="PF12891"/>
    </source>
</evidence>
<feature type="transmembrane region" description="Helical" evidence="2">
    <location>
        <begin position="97"/>
        <end position="118"/>
    </location>
</feature>